<dbReference type="EMBL" id="FN554889">
    <property type="protein sequence ID" value="CBG71886.1"/>
    <property type="molecule type" value="Genomic_DNA"/>
</dbReference>
<dbReference type="RefSeq" id="WP_013002474.1">
    <property type="nucleotide sequence ID" value="NC_013929.1"/>
</dbReference>
<protein>
    <submittedName>
        <fullName evidence="1">Uncharacterized protein</fullName>
    </submittedName>
</protein>
<organism evidence="1 2">
    <name type="scientific">Streptomyces scabiei (strain 87.22)</name>
    <dbReference type="NCBI Taxonomy" id="680198"/>
    <lineage>
        <taxon>Bacteria</taxon>
        <taxon>Bacillati</taxon>
        <taxon>Actinomycetota</taxon>
        <taxon>Actinomycetes</taxon>
        <taxon>Kitasatosporales</taxon>
        <taxon>Streptomycetaceae</taxon>
        <taxon>Streptomyces</taxon>
    </lineage>
</organism>
<dbReference type="HOGENOM" id="CLU_2345560_0_0_11"/>
<name>C9ZFA0_STRSW</name>
<dbReference type="AlphaFoldDB" id="C9ZFA0"/>
<keyword evidence="2" id="KW-1185">Reference proteome</keyword>
<proteinExistence type="predicted"/>
<evidence type="ECO:0000313" key="1">
    <source>
        <dbReference type="EMBL" id="CBG71886.1"/>
    </source>
</evidence>
<dbReference type="GeneID" id="24311769"/>
<sequence>MEIPKRGSPEYRWWTAGAEAEAQARLEGRSKAGRDVTSFVDALAEHHHEMDYADIAVYVFGVFGLTERRFRTVRSRARLALWVFRKGKGRTPIRRAR</sequence>
<gene>
    <name evidence="1" type="ordered locus">SCAB_48351</name>
</gene>
<evidence type="ECO:0000313" key="2">
    <source>
        <dbReference type="Proteomes" id="UP000001444"/>
    </source>
</evidence>
<dbReference type="STRING" id="680198.SCAB_48351"/>
<dbReference type="KEGG" id="scb:SCAB_48351"/>
<accession>C9ZFA0</accession>
<reference evidence="1 2" key="1">
    <citation type="journal article" date="2010" name="Mol. Plant Microbe Interact.">
        <title>Streptomyces scabies 87-22 contains a coronafacic acid-like biosynthetic cluster that contributes to plant-microbe interactions.</title>
        <authorList>
            <person name="Bignell D.R."/>
            <person name="Seipke R.F."/>
            <person name="Huguet-Tapia J.C."/>
            <person name="Chambers A.H."/>
            <person name="Parry R.J."/>
            <person name="Loria R."/>
        </authorList>
    </citation>
    <scope>NUCLEOTIDE SEQUENCE [LARGE SCALE GENOMIC DNA]</scope>
    <source>
        <strain evidence="1 2">87.22</strain>
    </source>
</reference>
<dbReference type="Proteomes" id="UP000001444">
    <property type="component" value="Chromosome"/>
</dbReference>